<dbReference type="AlphaFoldDB" id="A0A3P7T5D5"/>
<dbReference type="EMBL" id="UZAG01004433">
    <property type="protein sequence ID" value="VDO16820.1"/>
    <property type="molecule type" value="Genomic_DNA"/>
</dbReference>
<reference evidence="1 2" key="1">
    <citation type="submission" date="2018-11" db="EMBL/GenBank/DDBJ databases">
        <authorList>
            <consortium name="Pathogen Informatics"/>
        </authorList>
    </citation>
    <scope>NUCLEOTIDE SEQUENCE [LARGE SCALE GENOMIC DNA]</scope>
</reference>
<gene>
    <name evidence="1" type="ORF">BTMF_LOCUS4466</name>
</gene>
<organism evidence="1 2">
    <name type="scientific">Brugia timori</name>
    <dbReference type="NCBI Taxonomy" id="42155"/>
    <lineage>
        <taxon>Eukaryota</taxon>
        <taxon>Metazoa</taxon>
        <taxon>Ecdysozoa</taxon>
        <taxon>Nematoda</taxon>
        <taxon>Chromadorea</taxon>
        <taxon>Rhabditida</taxon>
        <taxon>Spirurina</taxon>
        <taxon>Spiruromorpha</taxon>
        <taxon>Filarioidea</taxon>
        <taxon>Onchocercidae</taxon>
        <taxon>Brugia</taxon>
    </lineage>
</organism>
<evidence type="ECO:0000313" key="2">
    <source>
        <dbReference type="Proteomes" id="UP000280834"/>
    </source>
</evidence>
<name>A0A3P7T5D5_9BILA</name>
<evidence type="ECO:0000313" key="1">
    <source>
        <dbReference type="EMBL" id="VDO16820.1"/>
    </source>
</evidence>
<sequence>MLSSHYFWGHPVRCTNHGCTFTLFWTYLCAESKISQFYRTIHSKKDIV</sequence>
<proteinExistence type="predicted"/>
<dbReference type="Proteomes" id="UP000280834">
    <property type="component" value="Unassembled WGS sequence"/>
</dbReference>
<keyword evidence="2" id="KW-1185">Reference proteome</keyword>
<accession>A0A3P7T5D5</accession>
<protein>
    <submittedName>
        <fullName evidence="1">Uncharacterized protein</fullName>
    </submittedName>
</protein>